<feature type="region of interest" description="Disordered" evidence="3">
    <location>
        <begin position="1"/>
        <end position="43"/>
    </location>
</feature>
<accession>A0A1B9IDQ9</accession>
<dbReference type="Pfam" id="PF04082">
    <property type="entry name" value="Fungal_trans"/>
    <property type="match status" value="1"/>
</dbReference>
<dbReference type="GO" id="GO:0008270">
    <property type="term" value="F:zinc ion binding"/>
    <property type="evidence" value="ECO:0007669"/>
    <property type="project" value="InterPro"/>
</dbReference>
<dbReference type="PANTHER" id="PTHR46910">
    <property type="entry name" value="TRANSCRIPTION FACTOR PDR1"/>
    <property type="match status" value="1"/>
</dbReference>
<dbReference type="Pfam" id="PF00172">
    <property type="entry name" value="Zn_clus"/>
    <property type="match status" value="1"/>
</dbReference>
<evidence type="ECO:0000256" key="1">
    <source>
        <dbReference type="ARBA" id="ARBA00022723"/>
    </source>
</evidence>
<dbReference type="CDD" id="cd00067">
    <property type="entry name" value="GAL4"/>
    <property type="match status" value="1"/>
</dbReference>
<feature type="compositionally biased region" description="Polar residues" evidence="3">
    <location>
        <begin position="698"/>
        <end position="723"/>
    </location>
</feature>
<proteinExistence type="predicted"/>
<evidence type="ECO:0000256" key="3">
    <source>
        <dbReference type="SAM" id="MobiDB-lite"/>
    </source>
</evidence>
<name>A0A1B9IDQ9_9TREE</name>
<dbReference type="OrthoDB" id="1708823at2759"/>
<dbReference type="STRING" id="1296096.A0A1B9IDQ9"/>
<dbReference type="InterPro" id="IPR007219">
    <property type="entry name" value="XnlR_reg_dom"/>
</dbReference>
<dbReference type="SMART" id="SM00066">
    <property type="entry name" value="GAL4"/>
    <property type="match status" value="1"/>
</dbReference>
<dbReference type="InterPro" id="IPR001138">
    <property type="entry name" value="Zn2Cys6_DnaBD"/>
</dbReference>
<organism evidence="5">
    <name type="scientific">Kwoniella pini CBS 10737</name>
    <dbReference type="NCBI Taxonomy" id="1296096"/>
    <lineage>
        <taxon>Eukaryota</taxon>
        <taxon>Fungi</taxon>
        <taxon>Dikarya</taxon>
        <taxon>Basidiomycota</taxon>
        <taxon>Agaricomycotina</taxon>
        <taxon>Tremellomycetes</taxon>
        <taxon>Tremellales</taxon>
        <taxon>Cryptococcaceae</taxon>
        <taxon>Kwoniella</taxon>
    </lineage>
</organism>
<gene>
    <name evidence="5" type="ORF">I206_00979</name>
</gene>
<dbReference type="CDD" id="cd12148">
    <property type="entry name" value="fungal_TF_MHR"/>
    <property type="match status" value="1"/>
</dbReference>
<dbReference type="GO" id="GO:0003677">
    <property type="term" value="F:DNA binding"/>
    <property type="evidence" value="ECO:0007669"/>
    <property type="project" value="InterPro"/>
</dbReference>
<keyword evidence="1" id="KW-0479">Metal-binding</keyword>
<dbReference type="GO" id="GO:0000981">
    <property type="term" value="F:DNA-binding transcription factor activity, RNA polymerase II-specific"/>
    <property type="evidence" value="ECO:0007669"/>
    <property type="project" value="InterPro"/>
</dbReference>
<dbReference type="Gene3D" id="4.10.240.10">
    <property type="entry name" value="Zn(2)-C6 fungal-type DNA-binding domain"/>
    <property type="match status" value="1"/>
</dbReference>
<feature type="region of interest" description="Disordered" evidence="3">
    <location>
        <begin position="59"/>
        <end position="107"/>
    </location>
</feature>
<evidence type="ECO:0000256" key="2">
    <source>
        <dbReference type="ARBA" id="ARBA00023242"/>
    </source>
</evidence>
<evidence type="ECO:0000313" key="5">
    <source>
        <dbReference type="EMBL" id="OCF53673.1"/>
    </source>
</evidence>
<evidence type="ECO:0000259" key="4">
    <source>
        <dbReference type="PROSITE" id="PS50048"/>
    </source>
</evidence>
<feature type="domain" description="Zn(2)-C6 fungal-type" evidence="4">
    <location>
        <begin position="107"/>
        <end position="148"/>
    </location>
</feature>
<feature type="compositionally biased region" description="Low complexity" evidence="3">
    <location>
        <begin position="11"/>
        <end position="40"/>
    </location>
</feature>
<feature type="compositionally biased region" description="Pro residues" evidence="3">
    <location>
        <begin position="1"/>
        <end position="10"/>
    </location>
</feature>
<dbReference type="SUPFAM" id="SSF57701">
    <property type="entry name" value="Zn2/Cys6 DNA-binding domain"/>
    <property type="match status" value="1"/>
</dbReference>
<dbReference type="PANTHER" id="PTHR46910:SF40">
    <property type="entry name" value="ZN(II)2CYS6 TRANSCRIPTION FACTOR (EUROFUNG)"/>
    <property type="match status" value="1"/>
</dbReference>
<feature type="compositionally biased region" description="Polar residues" evidence="3">
    <location>
        <begin position="302"/>
        <end position="323"/>
    </location>
</feature>
<feature type="region of interest" description="Disordered" evidence="3">
    <location>
        <begin position="697"/>
        <end position="727"/>
    </location>
</feature>
<keyword evidence="2" id="KW-0539">Nucleus</keyword>
<dbReference type="InterPro" id="IPR050987">
    <property type="entry name" value="AtrR-like"/>
</dbReference>
<feature type="compositionally biased region" description="Polar residues" evidence="3">
    <location>
        <begin position="63"/>
        <end position="77"/>
    </location>
</feature>
<feature type="region of interest" description="Disordered" evidence="3">
    <location>
        <begin position="149"/>
        <end position="196"/>
    </location>
</feature>
<feature type="region of interest" description="Disordered" evidence="3">
    <location>
        <begin position="229"/>
        <end position="323"/>
    </location>
</feature>
<reference evidence="5" key="1">
    <citation type="submission" date="2013-07" db="EMBL/GenBank/DDBJ databases">
        <title>The Genome Sequence of Cryptococcus pinus CBS10737.</title>
        <authorList>
            <consortium name="The Broad Institute Genome Sequencing Platform"/>
            <person name="Cuomo C."/>
            <person name="Litvintseva A."/>
            <person name="Chen Y."/>
            <person name="Heitman J."/>
            <person name="Sun S."/>
            <person name="Springer D."/>
            <person name="Dromer F."/>
            <person name="Young S.K."/>
            <person name="Zeng Q."/>
            <person name="Gargeya S."/>
            <person name="Fitzgerald M."/>
            <person name="Abouelleil A."/>
            <person name="Alvarado L."/>
            <person name="Berlin A.M."/>
            <person name="Chapman S.B."/>
            <person name="Dewar J."/>
            <person name="Goldberg J."/>
            <person name="Griggs A."/>
            <person name="Gujja S."/>
            <person name="Hansen M."/>
            <person name="Howarth C."/>
            <person name="Imamovic A."/>
            <person name="Larimer J."/>
            <person name="McCowan C."/>
            <person name="Murphy C."/>
            <person name="Pearson M."/>
            <person name="Priest M."/>
            <person name="Roberts A."/>
            <person name="Saif S."/>
            <person name="Shea T."/>
            <person name="Sykes S."/>
            <person name="Wortman J."/>
            <person name="Nusbaum C."/>
            <person name="Birren B."/>
        </authorList>
    </citation>
    <scope>NUCLEOTIDE SEQUENCE [LARGE SCALE GENOMIC DNA]</scope>
    <source>
        <strain evidence="5">CBS 10737</strain>
    </source>
</reference>
<reference evidence="5" key="2">
    <citation type="submission" date="2016-07" db="EMBL/GenBank/DDBJ databases">
        <title>Evolution of pathogenesis and genome organization in the Tremellales.</title>
        <authorList>
            <person name="Cuomo C."/>
            <person name="Litvintseva A."/>
            <person name="Heitman J."/>
            <person name="Chen Y."/>
            <person name="Sun S."/>
            <person name="Springer D."/>
            <person name="Dromer F."/>
            <person name="Young S."/>
            <person name="Zeng Q."/>
            <person name="Chapman S."/>
            <person name="Gujja S."/>
            <person name="Saif S."/>
            <person name="Birren B."/>
        </authorList>
    </citation>
    <scope>NUCLEOTIDE SEQUENCE</scope>
    <source>
        <strain evidence="5">CBS 10737</strain>
    </source>
</reference>
<dbReference type="InterPro" id="IPR036864">
    <property type="entry name" value="Zn2-C6_fun-type_DNA-bd_sf"/>
</dbReference>
<protein>
    <recommendedName>
        <fullName evidence="4">Zn(2)-C6 fungal-type domain-containing protein</fullName>
    </recommendedName>
</protein>
<sequence>MNQYPYPPPSSSQSGEYQQQLLGYQENASTSTSNSNSNSNRLYLNQNNEMQRIYSEGYDSSDFENSNMSSNLNIPNAESSGSSGKRKKKEKSGIVDERMKKTRQSQSCDACRARKVKCDRPPPGTSTPSAPHRDICSHCEHLGLTCTFDYKPKKRGPPNMYMRKVQGESGDSPPPGDRTPERPTAPTLSTLTPGMPDLAYPALAKPEPSRERSEVKEWVPTLSNAQAPIAPSHYPAPHLLPPHPHPHGHHLLYPSYADISRSATSSPEPHLHTRQYPQPLHALPPAPNQSYNNPNPNPAGVNYNTPPQNSASSYPTPLTNSPGYLPTNQSKPLYMYVEHPYNPNNPLEQVLPRNLLYEIIDLYFDYIYCLIPCLHRPSFTHDLNIKREERANEEEWTMMVLAIVASTLVQLPRSFVNMTRKQVKELILRCNDRLMNYMISDFENITVNRSEHYFSLSFIVRMIGGISRSKGIFGATHAYLLAQKAHEEKTYSLLNPMDRILLRRTFWLLYGADVSLASIEACPVFFHEDDCADVASPEEIDDEYISEQGYLPQPDGYTPILSGFNYISRLHRITGQVLDKHRRDKRHPPSGLMLQMRLNEVNELYEKTMTLMDNCPKSLRLEYRTGTKSVQSLSPGWNTKAKNDIMAIFTDPTCDTEILKNHFLVQQANIYVTQQQVRFMILQYRDELHELQVDQEKNNQTSNFNKSDNVQQNRQTTADNPSVNIEPRIKTNSVETNEQGLQKTEEVLVTSSAEKDEVICDLLAILQKIPLKVLAINSLPIVMKVQFVASTLLDAIDTSGPNGQPQFGISMIPTVMETRAQKAQRNLWQFLNILSEIEALYSLEDD</sequence>
<dbReference type="GO" id="GO:0006351">
    <property type="term" value="P:DNA-templated transcription"/>
    <property type="evidence" value="ECO:0007669"/>
    <property type="project" value="InterPro"/>
</dbReference>
<dbReference type="EMBL" id="KI894007">
    <property type="protein sequence ID" value="OCF53673.1"/>
    <property type="molecule type" value="Genomic_DNA"/>
</dbReference>
<dbReference type="AlphaFoldDB" id="A0A1B9IDQ9"/>
<dbReference type="PROSITE" id="PS50048">
    <property type="entry name" value="ZN2_CY6_FUNGAL_2"/>
    <property type="match status" value="1"/>
</dbReference>